<sequence>MDPDRTRASAIALAAGKVTAIGEDAEIMALADTGTRVINAQGRTVLPGFIESHLHLFVGAGELDHLQLLGVVGFDALSQALRDYATSHPDLPVILGQGCDYDVVGRSLTRQDLDAILPDRPVCVLAADHHTAWANTLALERAGILEGRSLGRGNEIVMGNDGLATGELREFQAKAPVLALAGAHRIMAGLATGKDPDPYPSDEEFAADCEIMAKGLAHCARLGLTSLINMDGNPYTLRILDRLRRDGRLTARVKVPFHYASGSTLADLEIASEMAQQYNDDWLSSGFVKLFMDGVIDSGTAVMINDYPDQPGWRGEPLWSKSEFAAIATEADRCGLQIAVHAIGDGAVRRVLDGYESARQVNGPRDSRHRIEHIELIDQGDIARLKDLGVVASIQPIHAPGASDFPLQPTMNKIGQHRWGDAYLHKSLAEAGVPLAFASDWPVADLNPLRGIQSALQRPVYEGASDERLSLHDILAAYTTGGAIATHSETRKGQLRPGYLADLVILGGDIEAATPEEIGTMQVEMTICGGQIVWEKESAF</sequence>
<gene>
    <name evidence="2" type="ORF">BG454_02245</name>
</gene>
<dbReference type="KEGG" id="rbg:BG454_02245"/>
<dbReference type="CDD" id="cd01300">
    <property type="entry name" value="YtcJ_like"/>
    <property type="match status" value="1"/>
</dbReference>
<keyword evidence="2" id="KW-0378">Hydrolase</keyword>
<dbReference type="Gene3D" id="2.30.40.10">
    <property type="entry name" value="Urease, subunit C, domain 1"/>
    <property type="match status" value="1"/>
</dbReference>
<evidence type="ECO:0000313" key="2">
    <source>
        <dbReference type="EMBL" id="ATX67617.1"/>
    </source>
</evidence>
<dbReference type="Pfam" id="PF07969">
    <property type="entry name" value="Amidohydro_3"/>
    <property type="match status" value="1"/>
</dbReference>
<dbReference type="PANTHER" id="PTHR22642">
    <property type="entry name" value="IMIDAZOLONEPROPIONASE"/>
    <property type="match status" value="1"/>
</dbReference>
<name>A0A2K8KDT4_9RHOB</name>
<dbReference type="OrthoDB" id="9811399at2"/>
<dbReference type="Gene3D" id="3.20.20.140">
    <property type="entry name" value="Metal-dependent hydrolases"/>
    <property type="match status" value="1"/>
</dbReference>
<dbReference type="EMBL" id="CP024899">
    <property type="protein sequence ID" value="ATX67617.1"/>
    <property type="molecule type" value="Genomic_DNA"/>
</dbReference>
<accession>A0A2K8KDT4</accession>
<dbReference type="Proteomes" id="UP000228948">
    <property type="component" value="Chromosome"/>
</dbReference>
<dbReference type="GO" id="GO:0016810">
    <property type="term" value="F:hydrolase activity, acting on carbon-nitrogen (but not peptide) bonds"/>
    <property type="evidence" value="ECO:0007669"/>
    <property type="project" value="InterPro"/>
</dbReference>
<feature type="domain" description="Amidohydrolase 3" evidence="1">
    <location>
        <begin position="36"/>
        <end position="533"/>
    </location>
</feature>
<dbReference type="PANTHER" id="PTHR22642:SF2">
    <property type="entry name" value="PROTEIN LONG AFTER FAR-RED 3"/>
    <property type="match status" value="1"/>
</dbReference>
<evidence type="ECO:0000259" key="1">
    <source>
        <dbReference type="Pfam" id="PF07969"/>
    </source>
</evidence>
<keyword evidence="3" id="KW-1185">Reference proteome</keyword>
<protein>
    <submittedName>
        <fullName evidence="2">Hydrolase</fullName>
    </submittedName>
</protein>
<dbReference type="InterPro" id="IPR032466">
    <property type="entry name" value="Metal_Hydrolase"/>
</dbReference>
<dbReference type="STRING" id="441209.GCA_001870665_00777"/>
<dbReference type="SUPFAM" id="SSF51338">
    <property type="entry name" value="Composite domain of metallo-dependent hydrolases"/>
    <property type="match status" value="1"/>
</dbReference>
<dbReference type="AlphaFoldDB" id="A0A2K8KDT4"/>
<organism evidence="2 3">
    <name type="scientific">Roseinatronobacter bogoriensis subsp. barguzinensis</name>
    <dbReference type="NCBI Taxonomy" id="441209"/>
    <lineage>
        <taxon>Bacteria</taxon>
        <taxon>Pseudomonadati</taxon>
        <taxon>Pseudomonadota</taxon>
        <taxon>Alphaproteobacteria</taxon>
        <taxon>Rhodobacterales</taxon>
        <taxon>Paracoccaceae</taxon>
        <taxon>Roseinatronobacter</taxon>
    </lineage>
</organism>
<reference evidence="2 3" key="1">
    <citation type="submission" date="2017-11" db="EMBL/GenBank/DDBJ databases">
        <title>Revised Sequence and Annotation of the Rhodobaca barguzinensis strain alga05 Genome.</title>
        <authorList>
            <person name="Kopejtka K."/>
            <person name="Tomasch J.M."/>
            <person name="Bunk B."/>
            <person name="Koblizek M."/>
        </authorList>
    </citation>
    <scope>NUCLEOTIDE SEQUENCE [LARGE SCALE GENOMIC DNA]</scope>
    <source>
        <strain evidence="3">alga05</strain>
    </source>
</reference>
<evidence type="ECO:0000313" key="3">
    <source>
        <dbReference type="Proteomes" id="UP000228948"/>
    </source>
</evidence>
<dbReference type="SUPFAM" id="SSF51556">
    <property type="entry name" value="Metallo-dependent hydrolases"/>
    <property type="match status" value="1"/>
</dbReference>
<dbReference type="InterPro" id="IPR033932">
    <property type="entry name" value="YtcJ-like"/>
</dbReference>
<dbReference type="Gene3D" id="3.10.310.70">
    <property type="match status" value="1"/>
</dbReference>
<proteinExistence type="predicted"/>
<dbReference type="InterPro" id="IPR011059">
    <property type="entry name" value="Metal-dep_hydrolase_composite"/>
</dbReference>
<dbReference type="InterPro" id="IPR013108">
    <property type="entry name" value="Amidohydro_3"/>
</dbReference>